<gene>
    <name evidence="1" type="ORF">KIMH_13340</name>
</gene>
<accession>A0ABM8BEJ6</accession>
<evidence type="ECO:0000313" key="2">
    <source>
        <dbReference type="Proteomes" id="UP001321748"/>
    </source>
</evidence>
<organism evidence="1 2">
    <name type="scientific">Bombiscardovia apis</name>
    <dbReference type="NCBI Taxonomy" id="2932182"/>
    <lineage>
        <taxon>Bacteria</taxon>
        <taxon>Bacillati</taxon>
        <taxon>Actinomycetota</taxon>
        <taxon>Actinomycetes</taxon>
        <taxon>Bifidobacteriales</taxon>
        <taxon>Bifidobacteriaceae</taxon>
        <taxon>Bombiscardovia</taxon>
    </lineage>
</organism>
<keyword evidence="2" id="KW-1185">Reference proteome</keyword>
<proteinExistence type="predicted"/>
<evidence type="ECO:0000313" key="1">
    <source>
        <dbReference type="EMBL" id="BDR55223.1"/>
    </source>
</evidence>
<name>A0ABM8BEJ6_9BIFI</name>
<protein>
    <submittedName>
        <fullName evidence="1">Uncharacterized protein</fullName>
    </submittedName>
</protein>
<dbReference type="EMBL" id="AP026800">
    <property type="protein sequence ID" value="BDR55223.1"/>
    <property type="molecule type" value="Genomic_DNA"/>
</dbReference>
<reference evidence="1 2" key="1">
    <citation type="journal article" date="2023" name="Microbiol. Spectr.">
        <title>Symbiosis of Carpenter Bees with Uncharacterized Lactic Acid Bacteria Showing NAD Auxotrophy.</title>
        <authorList>
            <person name="Kawasaki S."/>
            <person name="Ozawa K."/>
            <person name="Mori T."/>
            <person name="Yamamoto A."/>
            <person name="Ito M."/>
            <person name="Ohkuma M."/>
            <person name="Sakamoto M."/>
            <person name="Matsutani M."/>
        </authorList>
    </citation>
    <scope>NUCLEOTIDE SEQUENCE [LARGE SCALE GENOMIC DNA]</scope>
    <source>
        <strain evidence="1 2">KimH</strain>
    </source>
</reference>
<dbReference type="Proteomes" id="UP001321748">
    <property type="component" value="Chromosome"/>
</dbReference>
<sequence>MGFGGGGARFRQGSKLSLFTENNYPKIKKHKTTQVNVPHTCVECNHLRLCLTSGPTLSFTRAVRGGAM</sequence>